<dbReference type="Proteomes" id="UP000028703">
    <property type="component" value="Unassembled WGS sequence"/>
</dbReference>
<organism evidence="1 2">
    <name type="scientific">Chryseobacterium luteum</name>
    <dbReference type="NCBI Taxonomy" id="421531"/>
    <lineage>
        <taxon>Bacteria</taxon>
        <taxon>Pseudomonadati</taxon>
        <taxon>Bacteroidota</taxon>
        <taxon>Flavobacteriia</taxon>
        <taxon>Flavobacteriales</taxon>
        <taxon>Weeksellaceae</taxon>
        <taxon>Chryseobacterium group</taxon>
        <taxon>Chryseobacterium</taxon>
    </lineage>
</organism>
<dbReference type="RefSeq" id="WP_034703831.1">
    <property type="nucleotide sequence ID" value="NZ_JPRO01000005.1"/>
</dbReference>
<gene>
    <name evidence="1" type="ORF">IX38_08975</name>
</gene>
<dbReference type="Pfam" id="PF14112">
    <property type="entry name" value="DUF4284"/>
    <property type="match status" value="1"/>
</dbReference>
<dbReference type="AlphaFoldDB" id="A0A085ZTQ6"/>
<dbReference type="STRING" id="421531.IX38_08975"/>
<accession>A0A085ZTQ6</accession>
<evidence type="ECO:0008006" key="3">
    <source>
        <dbReference type="Google" id="ProtNLM"/>
    </source>
</evidence>
<comment type="caution">
    <text evidence="1">The sequence shown here is derived from an EMBL/GenBank/DDBJ whole genome shotgun (WGS) entry which is preliminary data.</text>
</comment>
<proteinExistence type="predicted"/>
<sequence>MEKEISHFWLGYFKNEDAFNDFAEEDERYYTEEETEDLYVSKFAESQNIHWFDYDFLEYGFEDENLGIYEKFTDYSYADQWIPIVEQKINELGLETPVNAIIFANRHTIPNPVSVNDEDFALYYIGEIEYTI</sequence>
<dbReference type="eggNOG" id="ENOG50344U1">
    <property type="taxonomic scope" value="Bacteria"/>
</dbReference>
<reference evidence="1 2" key="1">
    <citation type="submission" date="2014-07" db="EMBL/GenBank/DDBJ databases">
        <title>Genome of Chryseobacterium luteum DSM 18605.</title>
        <authorList>
            <person name="Stropko S.J."/>
            <person name="Pipes S.E."/>
            <person name="Newman J.D."/>
        </authorList>
    </citation>
    <scope>NUCLEOTIDE SEQUENCE [LARGE SCALE GENOMIC DNA]</scope>
    <source>
        <strain evidence="1 2">DSM 18605</strain>
    </source>
</reference>
<keyword evidence="2" id="KW-1185">Reference proteome</keyword>
<evidence type="ECO:0000313" key="1">
    <source>
        <dbReference type="EMBL" id="KFF07820.1"/>
    </source>
</evidence>
<protein>
    <recommendedName>
        <fullName evidence="3">Immunity protein 22</fullName>
    </recommendedName>
</protein>
<evidence type="ECO:0000313" key="2">
    <source>
        <dbReference type="Proteomes" id="UP000028703"/>
    </source>
</evidence>
<dbReference type="OrthoDB" id="1259307at2"/>
<dbReference type="InterPro" id="IPR025560">
    <property type="entry name" value="Imm22"/>
</dbReference>
<name>A0A085ZTQ6_9FLAO</name>
<dbReference type="EMBL" id="JPRO01000005">
    <property type="protein sequence ID" value="KFF07820.1"/>
    <property type="molecule type" value="Genomic_DNA"/>
</dbReference>